<evidence type="ECO:0000313" key="2">
    <source>
        <dbReference type="Proteomes" id="UP001065298"/>
    </source>
</evidence>
<dbReference type="EMBL" id="CM046511">
    <property type="protein sequence ID" value="KAI8657122.1"/>
    <property type="molecule type" value="Genomic_DNA"/>
</dbReference>
<reference evidence="1" key="1">
    <citation type="submission" date="2022-06" db="EMBL/GenBank/DDBJ databases">
        <title>Fusarium solani species complex genomes reveal bases of compartmentalisation and animal pathogenesis.</title>
        <authorList>
            <person name="Tsai I.J."/>
        </authorList>
    </citation>
    <scope>NUCLEOTIDE SEQUENCE</scope>
    <source>
        <strain evidence="1">Fu6.1</strain>
    </source>
</reference>
<accession>A0ACC0QJ42</accession>
<evidence type="ECO:0000313" key="1">
    <source>
        <dbReference type="EMBL" id="KAI8657122.1"/>
    </source>
</evidence>
<dbReference type="Proteomes" id="UP001065298">
    <property type="component" value="Chromosome 9"/>
</dbReference>
<sequence>MNSSWESLLQDMGDVLSRDYVEGFLKHEIDALHHRETCWHQAGTKGLYEMLRANISESPGWNPTIESGLYNVSSFGNDYSIELLTRHFIVNGIHKSTYMWLTFAHIFTMAAGFFLVYPIILLLQSVTVLCDLINNPVAKHKVKRWETILQGFGFCPLLIAGLTTGILAMGTSDHFRTEHGIIGIVTSVLASFIIIIHYIQVYFNSQMSRTARGTWWRQNIHYFDMAICQIILIISGFALSDGFDDLAFMGLCAVQLSMQWSFSLGMTVVFIWNSAVVMMTAQWFLVRRAEGETTRLWRLVRFRRRQRTSQSPLIPMQGEPDSSTSSFV</sequence>
<proteinExistence type="predicted"/>
<keyword evidence="2" id="KW-1185">Reference proteome</keyword>
<protein>
    <submittedName>
        <fullName evidence="1">Uncharacterized protein</fullName>
    </submittedName>
</protein>
<name>A0ACC0QJ42_9HYPO</name>
<comment type="caution">
    <text evidence="1">The sequence shown here is derived from an EMBL/GenBank/DDBJ whole genome shotgun (WGS) entry which is preliminary data.</text>
</comment>
<gene>
    <name evidence="1" type="ORF">NCS57_01089500</name>
</gene>
<organism evidence="1 2">
    <name type="scientific">Fusarium keratoplasticum</name>
    <dbReference type="NCBI Taxonomy" id="1328300"/>
    <lineage>
        <taxon>Eukaryota</taxon>
        <taxon>Fungi</taxon>
        <taxon>Dikarya</taxon>
        <taxon>Ascomycota</taxon>
        <taxon>Pezizomycotina</taxon>
        <taxon>Sordariomycetes</taxon>
        <taxon>Hypocreomycetidae</taxon>
        <taxon>Hypocreales</taxon>
        <taxon>Nectriaceae</taxon>
        <taxon>Fusarium</taxon>
        <taxon>Fusarium solani species complex</taxon>
    </lineage>
</organism>